<dbReference type="EMBL" id="BSFE01000004">
    <property type="protein sequence ID" value="GLK52405.1"/>
    <property type="molecule type" value="Genomic_DNA"/>
</dbReference>
<dbReference type="AlphaFoldDB" id="A0A9W6MNA9"/>
<reference evidence="2" key="2">
    <citation type="submission" date="2023-01" db="EMBL/GenBank/DDBJ databases">
        <authorList>
            <person name="Sun Q."/>
            <person name="Evtushenko L."/>
        </authorList>
    </citation>
    <scope>NUCLEOTIDE SEQUENCE</scope>
    <source>
        <strain evidence="2">VKM B-1513</strain>
    </source>
</reference>
<dbReference type="RefSeq" id="WP_271186772.1">
    <property type="nucleotide sequence ID" value="NZ_BSFE01000004.1"/>
</dbReference>
<keyword evidence="3" id="KW-1185">Reference proteome</keyword>
<proteinExistence type="predicted"/>
<name>A0A9W6MNA9_9PROT</name>
<evidence type="ECO:0000313" key="2">
    <source>
        <dbReference type="EMBL" id="GLK52405.1"/>
    </source>
</evidence>
<dbReference type="Pfam" id="PF08291">
    <property type="entry name" value="Peptidase_M15_3"/>
    <property type="match status" value="1"/>
</dbReference>
<gene>
    <name evidence="2" type="ORF">GCM10017621_19130</name>
</gene>
<dbReference type="InterPro" id="IPR013230">
    <property type="entry name" value="Peptidase_M15A_C"/>
</dbReference>
<organism evidence="2 3">
    <name type="scientific">Maricaulis virginensis</name>
    <dbReference type="NCBI Taxonomy" id="144022"/>
    <lineage>
        <taxon>Bacteria</taxon>
        <taxon>Pseudomonadati</taxon>
        <taxon>Pseudomonadota</taxon>
        <taxon>Alphaproteobacteria</taxon>
        <taxon>Maricaulales</taxon>
        <taxon>Maricaulaceae</taxon>
        <taxon>Maricaulis</taxon>
    </lineage>
</organism>
<comment type="caution">
    <text evidence="2">The sequence shown here is derived from an EMBL/GenBank/DDBJ whole genome shotgun (WGS) entry which is preliminary data.</text>
</comment>
<feature type="domain" description="Peptidase M15A C-terminal" evidence="1">
    <location>
        <begin position="198"/>
        <end position="250"/>
    </location>
</feature>
<dbReference type="InterPro" id="IPR009045">
    <property type="entry name" value="Zn_M74/Hedgehog-like"/>
</dbReference>
<dbReference type="SUPFAM" id="SSF55166">
    <property type="entry name" value="Hedgehog/DD-peptidase"/>
    <property type="match status" value="1"/>
</dbReference>
<dbReference type="Proteomes" id="UP001143486">
    <property type="component" value="Unassembled WGS sequence"/>
</dbReference>
<dbReference type="Gene3D" id="3.30.1380.10">
    <property type="match status" value="1"/>
</dbReference>
<sequence length="322" mass="35113">MFTTFLLAAAAAIPSGTSREFSTELAAASAPIRVESLDRRFDPGRTGFTVTTPGGFGIDYREFTLFLRPGETLSLTASEPVAWEGETSSMTLEWSAPDTPGHHRMTLTAEDGAQMSLHLVVMRARNTGDSEINGYRLGRYPDEPYLGLETYRAPEYFVEVSPGIEALPLSPHFRLGQFLCKQEGGDGPAYLVVSERLVLKLEQILEAANARGWRTDSFAVMSGYRTPDYNAGLGNGSYSRHIYGGAADIFIDTDGDGVMDDLNGDGRHDRADAAALYDLVEEMSGAGHESWLAGGLGEYGPNTRHGAFVHVDERGFRARWGR</sequence>
<protein>
    <recommendedName>
        <fullName evidence="1">Peptidase M15A C-terminal domain-containing protein</fullName>
    </recommendedName>
</protein>
<evidence type="ECO:0000259" key="1">
    <source>
        <dbReference type="Pfam" id="PF08291"/>
    </source>
</evidence>
<reference evidence="2" key="1">
    <citation type="journal article" date="2014" name="Int. J. Syst. Evol. Microbiol.">
        <title>Complete genome sequence of Corynebacterium casei LMG S-19264T (=DSM 44701T), isolated from a smear-ripened cheese.</title>
        <authorList>
            <consortium name="US DOE Joint Genome Institute (JGI-PGF)"/>
            <person name="Walter F."/>
            <person name="Albersmeier A."/>
            <person name="Kalinowski J."/>
            <person name="Ruckert C."/>
        </authorList>
    </citation>
    <scope>NUCLEOTIDE SEQUENCE</scope>
    <source>
        <strain evidence="2">VKM B-1513</strain>
    </source>
</reference>
<evidence type="ECO:0000313" key="3">
    <source>
        <dbReference type="Proteomes" id="UP001143486"/>
    </source>
</evidence>
<accession>A0A9W6MNA9</accession>